<accession>A0ABM9ME30</accession>
<proteinExistence type="predicted"/>
<protein>
    <recommendedName>
        <fullName evidence="3">SseB protein N-terminal domain-containing protein</fullName>
    </recommendedName>
</protein>
<keyword evidence="2" id="KW-1185">Reference proteome</keyword>
<gene>
    <name evidence="1" type="ORF">MU0050_002302</name>
</gene>
<reference evidence="1 2" key="1">
    <citation type="submission" date="2023-08" db="EMBL/GenBank/DDBJ databases">
        <authorList>
            <person name="Folkvardsen B D."/>
            <person name="Norman A."/>
        </authorList>
    </citation>
    <scope>NUCLEOTIDE SEQUENCE [LARGE SCALE GENOMIC DNA]</scope>
    <source>
        <strain evidence="1 2">Mu0050</strain>
    </source>
</reference>
<evidence type="ECO:0000313" key="1">
    <source>
        <dbReference type="EMBL" id="CAJ1582833.1"/>
    </source>
</evidence>
<organism evidence="1 2">
    <name type="scientific">[Mycobacterium] wendilense</name>
    <dbReference type="NCBI Taxonomy" id="3064284"/>
    <lineage>
        <taxon>Bacteria</taxon>
        <taxon>Bacillati</taxon>
        <taxon>Actinomycetota</taxon>
        <taxon>Actinomycetes</taxon>
        <taxon>Mycobacteriales</taxon>
        <taxon>Mycobacteriaceae</taxon>
        <taxon>Mycolicibacter</taxon>
    </lineage>
</organism>
<dbReference type="Proteomes" id="UP001190466">
    <property type="component" value="Chromosome"/>
</dbReference>
<sequence>MGLFTRKKKSTPLADRVYYSTPFGETTSGDPRPFLFARDGVLYVPLFRSPDSMKDFYAQANRAAYMILEGDVQSVLNTNSSVEVLRQVGVVIEPLSEDPVFIAPSP</sequence>
<dbReference type="RefSeq" id="WP_316516772.1">
    <property type="nucleotide sequence ID" value="NZ_OY726395.1"/>
</dbReference>
<name>A0ABM9ME30_9MYCO</name>
<evidence type="ECO:0000313" key="2">
    <source>
        <dbReference type="Proteomes" id="UP001190466"/>
    </source>
</evidence>
<dbReference type="EMBL" id="OY726395">
    <property type="protein sequence ID" value="CAJ1582833.1"/>
    <property type="molecule type" value="Genomic_DNA"/>
</dbReference>
<evidence type="ECO:0008006" key="3">
    <source>
        <dbReference type="Google" id="ProtNLM"/>
    </source>
</evidence>